<evidence type="ECO:0000259" key="3">
    <source>
        <dbReference type="PROSITE" id="PS51977"/>
    </source>
</evidence>
<dbReference type="Proteomes" id="UP000325780">
    <property type="component" value="Unassembled WGS sequence"/>
</dbReference>
<dbReference type="SUPFAM" id="SSF142921">
    <property type="entry name" value="WGR domain-like"/>
    <property type="match status" value="1"/>
</dbReference>
<evidence type="ECO:0000259" key="2">
    <source>
        <dbReference type="PROSITE" id="PS50172"/>
    </source>
</evidence>
<dbReference type="Pfam" id="PF00533">
    <property type="entry name" value="BRCT"/>
    <property type="match status" value="1"/>
</dbReference>
<dbReference type="AlphaFoldDB" id="A0A5N6TNC0"/>
<feature type="compositionally biased region" description="Basic residues" evidence="1">
    <location>
        <begin position="105"/>
        <end position="122"/>
    </location>
</feature>
<dbReference type="InterPro" id="IPR008893">
    <property type="entry name" value="WGR_domain"/>
</dbReference>
<organism evidence="4 5">
    <name type="scientific">Aspergillus avenaceus</name>
    <dbReference type="NCBI Taxonomy" id="36643"/>
    <lineage>
        <taxon>Eukaryota</taxon>
        <taxon>Fungi</taxon>
        <taxon>Dikarya</taxon>
        <taxon>Ascomycota</taxon>
        <taxon>Pezizomycotina</taxon>
        <taxon>Eurotiomycetes</taxon>
        <taxon>Eurotiomycetidae</taxon>
        <taxon>Eurotiales</taxon>
        <taxon>Aspergillaceae</taxon>
        <taxon>Aspergillus</taxon>
        <taxon>Aspergillus subgen. Circumdati</taxon>
    </lineage>
</organism>
<feature type="region of interest" description="Disordered" evidence="1">
    <location>
        <begin position="105"/>
        <end position="143"/>
    </location>
</feature>
<dbReference type="SUPFAM" id="SSF52113">
    <property type="entry name" value="BRCT domain"/>
    <property type="match status" value="1"/>
</dbReference>
<gene>
    <name evidence="4" type="ORF">BDV25DRAFT_142366</name>
</gene>
<dbReference type="InterPro" id="IPR036930">
    <property type="entry name" value="WGR_dom_sf"/>
</dbReference>
<evidence type="ECO:0008006" key="6">
    <source>
        <dbReference type="Google" id="ProtNLM"/>
    </source>
</evidence>
<feature type="domain" description="WGR" evidence="3">
    <location>
        <begin position="149"/>
        <end position="233"/>
    </location>
</feature>
<dbReference type="InterPro" id="IPR001357">
    <property type="entry name" value="BRCT_dom"/>
</dbReference>
<dbReference type="EMBL" id="ML742188">
    <property type="protein sequence ID" value="KAE8147848.1"/>
    <property type="molecule type" value="Genomic_DNA"/>
</dbReference>
<proteinExistence type="predicted"/>
<dbReference type="InterPro" id="IPR036420">
    <property type="entry name" value="BRCT_dom_sf"/>
</dbReference>
<sequence>MGNSFEKIHLCSIGSHNGNGDKIPQWVKSQGGKYSRTVTPQVTHLIVTKEAYRKSISAVKEAKRLGTVKIVTYDWLEDSLLSKSKMPKRENAYLLENIGKEERKKVKGRTGKVAKSVRRPGKRCTVTGKGSSSAGSRGKKSTAVQVPVGHHIYTDLTTRLTYSAMLIYETDNKPHTYSTECRYSRIGKQNTQQLAPTGSSLEAAMIAFNDFFEEQTATKWEQRHDGTLPPPKRDNEGNLLPPHEGWYIYEAPKGMFASYFQECPTVVHGAASEDQKHGVSDGSEQKLDGSQHNLDQVTKLEAKETAEDCDRALVENVHADLGFDDGVVNSG</sequence>
<keyword evidence="5" id="KW-1185">Reference proteome</keyword>
<dbReference type="OrthoDB" id="342264at2759"/>
<protein>
    <recommendedName>
        <fullName evidence="6">BRCT domain-containing protein</fullName>
    </recommendedName>
</protein>
<dbReference type="PROSITE" id="PS51977">
    <property type="entry name" value="WGR"/>
    <property type="match status" value="1"/>
</dbReference>
<evidence type="ECO:0000313" key="4">
    <source>
        <dbReference type="EMBL" id="KAE8147848.1"/>
    </source>
</evidence>
<reference evidence="4 5" key="1">
    <citation type="submission" date="2019-04" db="EMBL/GenBank/DDBJ databases">
        <title>Friends and foes A comparative genomics study of 23 Aspergillus species from section Flavi.</title>
        <authorList>
            <consortium name="DOE Joint Genome Institute"/>
            <person name="Kjaerbolling I."/>
            <person name="Vesth T."/>
            <person name="Frisvad J.C."/>
            <person name="Nybo J.L."/>
            <person name="Theobald S."/>
            <person name="Kildgaard S."/>
            <person name="Isbrandt T."/>
            <person name="Kuo A."/>
            <person name="Sato A."/>
            <person name="Lyhne E.K."/>
            <person name="Kogle M.E."/>
            <person name="Wiebenga A."/>
            <person name="Kun R.S."/>
            <person name="Lubbers R.J."/>
            <person name="Makela M.R."/>
            <person name="Barry K."/>
            <person name="Chovatia M."/>
            <person name="Clum A."/>
            <person name="Daum C."/>
            <person name="Haridas S."/>
            <person name="He G."/>
            <person name="LaButti K."/>
            <person name="Lipzen A."/>
            <person name="Mondo S."/>
            <person name="Riley R."/>
            <person name="Salamov A."/>
            <person name="Simmons B.A."/>
            <person name="Magnuson J.K."/>
            <person name="Henrissat B."/>
            <person name="Mortensen U.H."/>
            <person name="Larsen T.O."/>
            <person name="Devries R.P."/>
            <person name="Grigoriev I.V."/>
            <person name="Machida M."/>
            <person name="Baker S.E."/>
            <person name="Andersen M.R."/>
        </authorList>
    </citation>
    <scope>NUCLEOTIDE SEQUENCE [LARGE SCALE GENOMIC DNA]</scope>
    <source>
        <strain evidence="4 5">IBT 18842</strain>
    </source>
</reference>
<accession>A0A5N6TNC0</accession>
<feature type="region of interest" description="Disordered" evidence="1">
    <location>
        <begin position="271"/>
        <end position="293"/>
    </location>
</feature>
<name>A0A5N6TNC0_ASPAV</name>
<feature type="domain" description="BRCT" evidence="2">
    <location>
        <begin position="1"/>
        <end position="93"/>
    </location>
</feature>
<evidence type="ECO:0000256" key="1">
    <source>
        <dbReference type="SAM" id="MobiDB-lite"/>
    </source>
</evidence>
<dbReference type="PROSITE" id="PS50172">
    <property type="entry name" value="BRCT"/>
    <property type="match status" value="1"/>
</dbReference>
<feature type="compositionally biased region" description="Basic and acidic residues" evidence="1">
    <location>
        <begin position="271"/>
        <end position="289"/>
    </location>
</feature>
<dbReference type="Gene3D" id="3.40.50.10190">
    <property type="entry name" value="BRCT domain"/>
    <property type="match status" value="1"/>
</dbReference>
<evidence type="ECO:0000313" key="5">
    <source>
        <dbReference type="Proteomes" id="UP000325780"/>
    </source>
</evidence>